<evidence type="ECO:0000313" key="3">
    <source>
        <dbReference type="Proteomes" id="UP000304864"/>
    </source>
</evidence>
<keyword evidence="3" id="KW-1185">Reference proteome</keyword>
<comment type="subcellular location">
    <subcellularLocation>
        <location evidence="1">Cytoplasm</location>
    </subcellularLocation>
</comment>
<organism evidence="2 3">
    <name type="scientific">Thiomicrorhabdus sediminis</name>
    <dbReference type="NCBI Taxonomy" id="2580412"/>
    <lineage>
        <taxon>Bacteria</taxon>
        <taxon>Pseudomonadati</taxon>
        <taxon>Pseudomonadota</taxon>
        <taxon>Gammaproteobacteria</taxon>
        <taxon>Thiotrichales</taxon>
        <taxon>Piscirickettsiaceae</taxon>
        <taxon>Thiomicrorhabdus</taxon>
    </lineage>
</organism>
<dbReference type="AlphaFoldDB" id="A0A4P9K530"/>
<keyword evidence="1" id="KW-0831">Ubiquinone biosynthesis</keyword>
<reference evidence="2 3" key="1">
    <citation type="submission" date="2019-05" db="EMBL/GenBank/DDBJ databases">
        <title>Thiomicrorhabdus sediminis sp. nov, a novel sulfur-oxidizing bacterium isolated from coastal sediment.</title>
        <authorList>
            <person name="Liu X."/>
        </authorList>
    </citation>
    <scope>NUCLEOTIDE SEQUENCE [LARGE SCALE GENOMIC DNA]</scope>
    <source>
        <strain evidence="2 3">G1</strain>
    </source>
</reference>
<dbReference type="Proteomes" id="UP000304864">
    <property type="component" value="Chromosome"/>
</dbReference>
<keyword evidence="1" id="KW-0963">Cytoplasm</keyword>
<dbReference type="Pfam" id="PF04380">
    <property type="entry name" value="BMFP"/>
    <property type="match status" value="1"/>
</dbReference>
<dbReference type="GO" id="GO:0005829">
    <property type="term" value="C:cytosol"/>
    <property type="evidence" value="ECO:0007669"/>
    <property type="project" value="TreeGrafter"/>
</dbReference>
<accession>A0A4P9K530</accession>
<sequence>MFNPSQLESLAKRVAEMVPPQFGEMPHEVEAKIKTTLAKGLQKMDLVSREEFDIQTAVLAKTRAKLEALEKKVAELERLLPNQQE</sequence>
<name>A0A4P9K530_9GAMM</name>
<dbReference type="HAMAP" id="MF_02216">
    <property type="entry name" value="UbiK"/>
    <property type="match status" value="1"/>
</dbReference>
<dbReference type="RefSeq" id="WP_138563579.1">
    <property type="nucleotide sequence ID" value="NZ_CP040602.1"/>
</dbReference>
<proteinExistence type="inferred from homology"/>
<dbReference type="EMBL" id="CP040602">
    <property type="protein sequence ID" value="QCU89327.1"/>
    <property type="molecule type" value="Genomic_DNA"/>
</dbReference>
<dbReference type="OrthoDB" id="5297354at2"/>
<evidence type="ECO:0000256" key="1">
    <source>
        <dbReference type="HAMAP-Rule" id="MF_02216"/>
    </source>
</evidence>
<comment type="pathway">
    <text evidence="1">Cofactor biosynthesis; ubiquinone biosynthesis.</text>
</comment>
<comment type="function">
    <text evidence="1">Required for efficient ubiquinone (coenzyme Q) biosynthesis. UbiK is probably an accessory factor of Ubi enzymes and facilitates ubiquinone biosynthesis by acting as an assembly factor, a targeting factor, or both.</text>
</comment>
<comment type="similarity">
    <text evidence="1">Belongs to the UbiK family.</text>
</comment>
<dbReference type="InterPro" id="IPR007475">
    <property type="entry name" value="UbiK"/>
</dbReference>
<dbReference type="PANTHER" id="PTHR38040">
    <property type="entry name" value="UBIQUINONE BIOSYNTHESIS ACCESSORY FACTOR UBIK"/>
    <property type="match status" value="1"/>
</dbReference>
<evidence type="ECO:0000313" key="2">
    <source>
        <dbReference type="EMBL" id="QCU89327.1"/>
    </source>
</evidence>
<protein>
    <recommendedName>
        <fullName evidence="1">Ubiquinone biosynthesis accessory factor UbiK</fullName>
    </recommendedName>
</protein>
<dbReference type="KEGG" id="thig:FE785_01105"/>
<dbReference type="GO" id="GO:0006744">
    <property type="term" value="P:ubiquinone biosynthetic process"/>
    <property type="evidence" value="ECO:0007669"/>
    <property type="project" value="UniProtKB-UniRule"/>
</dbReference>
<gene>
    <name evidence="1" type="primary">ubiK</name>
    <name evidence="2" type="ORF">FE785_01105</name>
</gene>
<dbReference type="PANTHER" id="PTHR38040:SF1">
    <property type="entry name" value="UBIQUINONE BIOSYNTHESIS ACCESSORY FACTOR UBIK"/>
    <property type="match status" value="1"/>
</dbReference>
<dbReference type="UniPathway" id="UPA00232"/>